<dbReference type="PANTHER" id="PTHR38031">
    <property type="entry name" value="SULFUR CARRIER PROTEIN SLR0821-RELATED"/>
    <property type="match status" value="1"/>
</dbReference>
<reference evidence="1" key="1">
    <citation type="journal article" date="2014" name="Front. Microbiol.">
        <title>High frequency of phylogenetically diverse reductive dehalogenase-homologous genes in deep subseafloor sedimentary metagenomes.</title>
        <authorList>
            <person name="Kawai M."/>
            <person name="Futagami T."/>
            <person name="Toyoda A."/>
            <person name="Takaki Y."/>
            <person name="Nishi S."/>
            <person name="Hori S."/>
            <person name="Arai W."/>
            <person name="Tsubouchi T."/>
            <person name="Morono Y."/>
            <person name="Uchiyama I."/>
            <person name="Ito T."/>
            <person name="Fujiyama A."/>
            <person name="Inagaki F."/>
            <person name="Takami H."/>
        </authorList>
    </citation>
    <scope>NUCLEOTIDE SEQUENCE</scope>
    <source>
        <strain evidence="1">Expedition CK06-06</strain>
    </source>
</reference>
<dbReference type="InterPro" id="IPR012675">
    <property type="entry name" value="Beta-grasp_dom_sf"/>
</dbReference>
<dbReference type="EMBL" id="BARS01015459">
    <property type="protein sequence ID" value="GAF90703.1"/>
    <property type="molecule type" value="Genomic_DNA"/>
</dbReference>
<dbReference type="InterPro" id="IPR052045">
    <property type="entry name" value="Sulfur_Carrier/Prot_Modifier"/>
</dbReference>
<dbReference type="Gene3D" id="3.10.20.30">
    <property type="match status" value="1"/>
</dbReference>
<protein>
    <recommendedName>
        <fullName evidence="2">MoaD/ThiS family protein</fullName>
    </recommendedName>
</protein>
<dbReference type="InterPro" id="IPR016155">
    <property type="entry name" value="Mopterin_synth/thiamin_S_b"/>
</dbReference>
<evidence type="ECO:0008006" key="2">
    <source>
        <dbReference type="Google" id="ProtNLM"/>
    </source>
</evidence>
<gene>
    <name evidence="1" type="ORF">S01H1_25578</name>
</gene>
<dbReference type="SUPFAM" id="SSF54285">
    <property type="entry name" value="MoaD/ThiS"/>
    <property type="match status" value="1"/>
</dbReference>
<dbReference type="PANTHER" id="PTHR38031:SF1">
    <property type="entry name" value="SULFUR CARRIER PROTEIN CYSO"/>
    <property type="match status" value="1"/>
</dbReference>
<organism evidence="1">
    <name type="scientific">marine sediment metagenome</name>
    <dbReference type="NCBI Taxonomy" id="412755"/>
    <lineage>
        <taxon>unclassified sequences</taxon>
        <taxon>metagenomes</taxon>
        <taxon>ecological metagenomes</taxon>
    </lineage>
</organism>
<dbReference type="AlphaFoldDB" id="X0TB02"/>
<proteinExistence type="predicted"/>
<comment type="caution">
    <text evidence="1">The sequence shown here is derived from an EMBL/GenBank/DDBJ whole genome shotgun (WGS) entry which is preliminary data.</text>
</comment>
<accession>X0TB02</accession>
<dbReference type="Pfam" id="PF02597">
    <property type="entry name" value="ThiS"/>
    <property type="match status" value="1"/>
</dbReference>
<sequence length="89" mass="9479">MPQVKVPPPYRGPTQGEAVIEVEGTTVRECIQAVEARHPGFGEQIFDPESNFHRFVTLFVNGDEVARDDADASVGAGDEVEILAAIAGG</sequence>
<dbReference type="InterPro" id="IPR003749">
    <property type="entry name" value="ThiS/MoaD-like"/>
</dbReference>
<evidence type="ECO:0000313" key="1">
    <source>
        <dbReference type="EMBL" id="GAF90703.1"/>
    </source>
</evidence>
<name>X0TB02_9ZZZZ</name>